<dbReference type="GO" id="GO:0005549">
    <property type="term" value="F:odorant binding"/>
    <property type="evidence" value="ECO:0007669"/>
    <property type="project" value="InterPro"/>
</dbReference>
<dbReference type="Pfam" id="PF02949">
    <property type="entry name" value="7tm_6"/>
    <property type="match status" value="1"/>
</dbReference>
<reference evidence="11" key="1">
    <citation type="submission" date="2019-11" db="EMBL/GenBank/DDBJ databases">
        <title>The nuclear and mitochondrial genomes of Frieseomelitta varia - a highly eusocial stingless bee (Meliponini) with a permanently sterile worker caste.</title>
        <authorList>
            <person name="Freitas F.C.P."/>
            <person name="Lourenco A.P."/>
            <person name="Nunes F.M.F."/>
            <person name="Paschoal A.R."/>
            <person name="Abreu F.C.P."/>
            <person name="Barbin F.O."/>
            <person name="Bataglia L."/>
            <person name="Cardoso-Junior C.A.M."/>
            <person name="Cervoni M.S."/>
            <person name="Silva S.R."/>
            <person name="Dalarmi F."/>
            <person name="Del Lama M.A."/>
            <person name="Depintor T.S."/>
            <person name="Ferreira K.M."/>
            <person name="Goria P.S."/>
            <person name="Jaskot M.C."/>
            <person name="Lago D.C."/>
            <person name="Luna-Lucena D."/>
            <person name="Moda L.M."/>
            <person name="Nascimento L."/>
            <person name="Pedrino M."/>
            <person name="Rabico F.O."/>
            <person name="Sanches F.C."/>
            <person name="Santos D.E."/>
            <person name="Santos C.G."/>
            <person name="Vieira J."/>
            <person name="Lopes T.F."/>
            <person name="Barchuk A.R."/>
            <person name="Hartfelder K."/>
            <person name="Simoes Z.L.P."/>
            <person name="Bitondi M.M.G."/>
            <person name="Pinheiro D.G."/>
        </authorList>
    </citation>
    <scope>NUCLEOTIDE SEQUENCE</scope>
    <source>
        <strain evidence="11">USP_RPSP 00005682</strain>
        <tissue evidence="11">Whole individual</tissue>
    </source>
</reference>
<dbReference type="AlphaFoldDB" id="A0A833RCZ9"/>
<feature type="transmembrane region" description="Helical" evidence="10">
    <location>
        <begin position="410"/>
        <end position="430"/>
    </location>
</feature>
<keyword evidence="7 10" id="KW-0472">Membrane</keyword>
<evidence type="ECO:0000256" key="8">
    <source>
        <dbReference type="ARBA" id="ARBA00023170"/>
    </source>
</evidence>
<evidence type="ECO:0000256" key="6">
    <source>
        <dbReference type="ARBA" id="ARBA00022989"/>
    </source>
</evidence>
<feature type="transmembrane region" description="Helical" evidence="10">
    <location>
        <begin position="43"/>
        <end position="60"/>
    </location>
</feature>
<keyword evidence="4 10" id="KW-0812">Transmembrane</keyword>
<keyword evidence="9" id="KW-0807">Transducer</keyword>
<accession>A0A833RCZ9</accession>
<evidence type="ECO:0000256" key="5">
    <source>
        <dbReference type="ARBA" id="ARBA00022725"/>
    </source>
</evidence>
<dbReference type="InterPro" id="IPR004117">
    <property type="entry name" value="7tm6_olfct_rcpt"/>
</dbReference>
<keyword evidence="2" id="KW-1003">Cell membrane</keyword>
<feature type="transmembrane region" description="Helical" evidence="10">
    <location>
        <begin position="318"/>
        <end position="338"/>
    </location>
</feature>
<dbReference type="GO" id="GO:0005886">
    <property type="term" value="C:plasma membrane"/>
    <property type="evidence" value="ECO:0007669"/>
    <property type="project" value="UniProtKB-SubCell"/>
</dbReference>
<organism evidence="11 12">
    <name type="scientific">Frieseomelitta varia</name>
    <dbReference type="NCBI Taxonomy" id="561572"/>
    <lineage>
        <taxon>Eukaryota</taxon>
        <taxon>Metazoa</taxon>
        <taxon>Ecdysozoa</taxon>
        <taxon>Arthropoda</taxon>
        <taxon>Hexapoda</taxon>
        <taxon>Insecta</taxon>
        <taxon>Pterygota</taxon>
        <taxon>Neoptera</taxon>
        <taxon>Endopterygota</taxon>
        <taxon>Hymenoptera</taxon>
        <taxon>Apocrita</taxon>
        <taxon>Aculeata</taxon>
        <taxon>Apoidea</taxon>
        <taxon>Anthophila</taxon>
        <taxon>Apidae</taxon>
        <taxon>Frieseomelitta</taxon>
    </lineage>
</organism>
<dbReference type="GO" id="GO:0004984">
    <property type="term" value="F:olfactory receptor activity"/>
    <property type="evidence" value="ECO:0007669"/>
    <property type="project" value="InterPro"/>
</dbReference>
<dbReference type="PANTHER" id="PTHR21137">
    <property type="entry name" value="ODORANT RECEPTOR"/>
    <property type="match status" value="1"/>
</dbReference>
<feature type="transmembrane region" description="Helical" evidence="10">
    <location>
        <begin position="120"/>
        <end position="141"/>
    </location>
</feature>
<evidence type="ECO:0000256" key="1">
    <source>
        <dbReference type="ARBA" id="ARBA00004651"/>
    </source>
</evidence>
<dbReference type="PANTHER" id="PTHR21137:SF35">
    <property type="entry name" value="ODORANT RECEPTOR 19A-RELATED"/>
    <property type="match status" value="1"/>
</dbReference>
<keyword evidence="3" id="KW-0716">Sensory transduction</keyword>
<feature type="transmembrane region" description="Helical" evidence="10">
    <location>
        <begin position="530"/>
        <end position="550"/>
    </location>
</feature>
<feature type="transmembrane region" description="Helical" evidence="10">
    <location>
        <begin position="471"/>
        <end position="494"/>
    </location>
</feature>
<evidence type="ECO:0000313" key="11">
    <source>
        <dbReference type="EMBL" id="KAF3426619.1"/>
    </source>
</evidence>
<dbReference type="GO" id="GO:0007165">
    <property type="term" value="P:signal transduction"/>
    <property type="evidence" value="ECO:0007669"/>
    <property type="project" value="UniProtKB-KW"/>
</dbReference>
<name>A0A833RCZ9_9HYME</name>
<sequence length="572" mass="67300">MLNDIIYTYTDIKYLCSASTTLDTRNNYPSEFHFFVIIFSKRYDCVSICNLLTTFSILMFQISSHIVLNILVLNMDLLKIVIIFIHKEKFFRLIVHMQNNFWHSNYDQYENSILADTKRICIYFVCFFSFFSQFTCFSYIINPLMCKSLNLRFSAHFKGKNKFINNRILANIGKNKSERVLMFDMHMDLPLSISPYYEIMYLIQALALYQNDVCYLCIDDIFCIMCLHVASQFRILQYRMENVLSPKDKDKLDLDANEDVSNKCYAIFKNCIQQHQTLIEFSTTLEEIFTIIVLNQVLTFSTLICFVGYQTLLVDLTLSWRITLGCFLLTNILQLWIFTYSCDFMARESTNVANAAYTAPWTYLPMDRFGKMIRQDLQIVMMRSRRACYLTACGFFPISLETFTKVLSTAASYFTLLKLPFFLKVVGLWLSTTRVEKWLRNAVVVYSILTIIFSMWMQSRGLYFSWGDFSISSYIACNLLGLIMDLFKIVIVFIHKEKFFGLIVHMQKNFWHFNYDQYENSILADTKRMCIYFVCVFSFFSQVTIFSYIMSPIICKSVNLRSSVHFEDGINS</sequence>
<dbReference type="Proteomes" id="UP000655588">
    <property type="component" value="Unassembled WGS sequence"/>
</dbReference>
<protein>
    <recommendedName>
        <fullName evidence="13">Odorant receptor</fullName>
    </recommendedName>
</protein>
<gene>
    <name evidence="11" type="ORF">E2986_13965</name>
</gene>
<feature type="transmembrane region" description="Helical" evidence="10">
    <location>
        <begin position="288"/>
        <end position="312"/>
    </location>
</feature>
<evidence type="ECO:0000313" key="12">
    <source>
        <dbReference type="Proteomes" id="UP000655588"/>
    </source>
</evidence>
<comment type="caution">
    <text evidence="11">The sequence shown here is derived from an EMBL/GenBank/DDBJ whole genome shotgun (WGS) entry which is preliminary data.</text>
</comment>
<evidence type="ECO:0008006" key="13">
    <source>
        <dbReference type="Google" id="ProtNLM"/>
    </source>
</evidence>
<comment type="subcellular location">
    <subcellularLocation>
        <location evidence="1">Cell membrane</location>
        <topology evidence="1">Multi-pass membrane protein</topology>
    </subcellularLocation>
</comment>
<dbReference type="EMBL" id="WNWW01000307">
    <property type="protein sequence ID" value="KAF3426619.1"/>
    <property type="molecule type" value="Genomic_DNA"/>
</dbReference>
<evidence type="ECO:0000256" key="9">
    <source>
        <dbReference type="ARBA" id="ARBA00023224"/>
    </source>
</evidence>
<keyword evidence="5" id="KW-0552">Olfaction</keyword>
<evidence type="ECO:0000256" key="4">
    <source>
        <dbReference type="ARBA" id="ARBA00022692"/>
    </source>
</evidence>
<evidence type="ECO:0000256" key="2">
    <source>
        <dbReference type="ARBA" id="ARBA00022475"/>
    </source>
</evidence>
<keyword evidence="6 10" id="KW-1133">Transmembrane helix</keyword>
<proteinExistence type="predicted"/>
<keyword evidence="8" id="KW-0675">Receptor</keyword>
<evidence type="ECO:0000256" key="3">
    <source>
        <dbReference type="ARBA" id="ARBA00022606"/>
    </source>
</evidence>
<evidence type="ECO:0000256" key="10">
    <source>
        <dbReference type="SAM" id="Phobius"/>
    </source>
</evidence>
<evidence type="ECO:0000256" key="7">
    <source>
        <dbReference type="ARBA" id="ARBA00023136"/>
    </source>
</evidence>
<keyword evidence="12" id="KW-1185">Reference proteome</keyword>
<feature type="transmembrane region" description="Helical" evidence="10">
    <location>
        <begin position="387"/>
        <end position="404"/>
    </location>
</feature>
<feature type="transmembrane region" description="Helical" evidence="10">
    <location>
        <begin position="442"/>
        <end position="459"/>
    </location>
</feature>